<sequence>MVRKYFLCLAVLALTACAQAQVTARHEEANAAATAPPVVYVADFDLQAGEIQSDSPLAGLPRPGLLGNGPLGLLKSRESQARSLVDLMASTIVADLAKAGIPARRWNDGTPVPTSGWMVRGAFLTVDEGNRLRRAVIGFGSGQTDLQVATSIDQLSAEAAPAPLYQVDTAADSGRMPGAIVTLNPYAAAARFVLSGHDLDRGTKATAGKIAEEVAQRLRAAPPAPE</sequence>
<dbReference type="RefSeq" id="WP_377313591.1">
    <property type="nucleotide sequence ID" value="NZ_JBHUIY010000001.1"/>
</dbReference>
<dbReference type="Proteomes" id="UP001597296">
    <property type="component" value="Unassembled WGS sequence"/>
</dbReference>
<protein>
    <submittedName>
        <fullName evidence="2">DUF4410 domain-containing protein</fullName>
    </submittedName>
</protein>
<keyword evidence="1" id="KW-0732">Signal</keyword>
<proteinExistence type="predicted"/>
<feature type="chain" id="PRO_5047305738" evidence="1">
    <location>
        <begin position="21"/>
        <end position="226"/>
    </location>
</feature>
<evidence type="ECO:0000256" key="1">
    <source>
        <dbReference type="SAM" id="SignalP"/>
    </source>
</evidence>
<evidence type="ECO:0000313" key="2">
    <source>
        <dbReference type="EMBL" id="MFD2232351.1"/>
    </source>
</evidence>
<name>A0ABW5C614_9PROT</name>
<comment type="caution">
    <text evidence="2">The sequence shown here is derived from an EMBL/GenBank/DDBJ whole genome shotgun (WGS) entry which is preliminary data.</text>
</comment>
<reference evidence="3" key="1">
    <citation type="journal article" date="2019" name="Int. J. Syst. Evol. Microbiol.">
        <title>The Global Catalogue of Microorganisms (GCM) 10K type strain sequencing project: providing services to taxonomists for standard genome sequencing and annotation.</title>
        <authorList>
            <consortium name="The Broad Institute Genomics Platform"/>
            <consortium name="The Broad Institute Genome Sequencing Center for Infectious Disease"/>
            <person name="Wu L."/>
            <person name="Ma J."/>
        </authorList>
    </citation>
    <scope>NUCLEOTIDE SEQUENCE [LARGE SCALE GENOMIC DNA]</scope>
    <source>
        <strain evidence="3">KCTC 15012</strain>
    </source>
</reference>
<dbReference type="Pfam" id="PF14366">
    <property type="entry name" value="DUF4410"/>
    <property type="match status" value="1"/>
</dbReference>
<feature type="signal peptide" evidence="1">
    <location>
        <begin position="1"/>
        <end position="20"/>
    </location>
</feature>
<gene>
    <name evidence="2" type="ORF">ACFSNB_00885</name>
</gene>
<keyword evidence="3" id="KW-1185">Reference proteome</keyword>
<evidence type="ECO:0000313" key="3">
    <source>
        <dbReference type="Proteomes" id="UP001597296"/>
    </source>
</evidence>
<accession>A0ABW5C614</accession>
<dbReference type="PROSITE" id="PS51257">
    <property type="entry name" value="PROKAR_LIPOPROTEIN"/>
    <property type="match status" value="1"/>
</dbReference>
<dbReference type="EMBL" id="JBHUIY010000001">
    <property type="protein sequence ID" value="MFD2232351.1"/>
    <property type="molecule type" value="Genomic_DNA"/>
</dbReference>
<dbReference type="InterPro" id="IPR025522">
    <property type="entry name" value="DUF4410"/>
</dbReference>
<organism evidence="2 3">
    <name type="scientific">Phaeospirillum tilakii</name>
    <dbReference type="NCBI Taxonomy" id="741673"/>
    <lineage>
        <taxon>Bacteria</taxon>
        <taxon>Pseudomonadati</taxon>
        <taxon>Pseudomonadota</taxon>
        <taxon>Alphaproteobacteria</taxon>
        <taxon>Rhodospirillales</taxon>
        <taxon>Rhodospirillaceae</taxon>
        <taxon>Phaeospirillum</taxon>
    </lineage>
</organism>